<dbReference type="eggNOG" id="COG3562">
    <property type="taxonomic scope" value="Bacteria"/>
</dbReference>
<organism evidence="1 2">
    <name type="scientific">Magnetospirillum fulvum MGU-K5</name>
    <dbReference type="NCBI Taxonomy" id="1316936"/>
    <lineage>
        <taxon>Bacteria</taxon>
        <taxon>Pseudomonadati</taxon>
        <taxon>Pseudomonadota</taxon>
        <taxon>Alphaproteobacteria</taxon>
        <taxon>Rhodospirillales</taxon>
        <taxon>Rhodospirillaceae</taxon>
        <taxon>Magnetospirillum</taxon>
    </lineage>
</organism>
<reference evidence="1 2" key="1">
    <citation type="submission" date="2013-04" db="EMBL/GenBank/DDBJ databases">
        <authorList>
            <person name="Kuznetsov B."/>
            <person name="Ivanovsky R."/>
        </authorList>
    </citation>
    <scope>NUCLEOTIDE SEQUENCE [LARGE SCALE GENOMIC DNA]</scope>
    <source>
        <strain evidence="1 2">MGU-K5</strain>
    </source>
</reference>
<evidence type="ECO:0008006" key="3">
    <source>
        <dbReference type="Google" id="ProtNLM"/>
    </source>
</evidence>
<dbReference type="EMBL" id="AQPH01000031">
    <property type="protein sequence ID" value="EPY01721.1"/>
    <property type="molecule type" value="Genomic_DNA"/>
</dbReference>
<evidence type="ECO:0000313" key="1">
    <source>
        <dbReference type="EMBL" id="EPY01721.1"/>
    </source>
</evidence>
<evidence type="ECO:0000313" key="2">
    <source>
        <dbReference type="Proteomes" id="UP000015350"/>
    </source>
</evidence>
<sequence length="491" mass="53884">MTRAFLIECSGAIWSTIADHLTRTHGWDISLWTGAAADRDVVLARFRETHFVANTDAALDLGETAWPKAIVDALLLSRLSPVEGTAIRMMDRLDLAATFTHADRYAHFLDLVRTWAGALDHYHPDVVVFSNAPHVIFDYVLYALCQMRGIPTPMFERHGLPGWVFLQQSIEGPPLRGYSDAPLPAVYDKWLSVSMAGGKSAIPPNFQKKAARYKLNSGNASLFRALVFECSRAAYLFKRYGFAGPANSYLRSPRTGERASWLETEAARFAAIFRKRHLARVLARLTSLPLDNEPYVLLALHYQPERATLPMSGLYGDQLLVIDLLSRLLPPGWKLYVKEHPWQLQPFSRGEMCRNAAFYRRIAAHANVRLLPMAVDSAPLIAGAKAIATGTGSMGWQGLCLGIPALVFGAAWYRTCPGVFEIKSAQDIEMALATIASGGAAPSPKQIRCYLSMVAESCIPGVLEPDVEATGGLDLDRAATGMADALAATQH</sequence>
<dbReference type="Proteomes" id="UP000015350">
    <property type="component" value="Unassembled WGS sequence"/>
</dbReference>
<gene>
    <name evidence="1" type="ORF">K678_09363</name>
</gene>
<name>S9THG7_MAGFU</name>
<dbReference type="STRING" id="1316936.K678_09363"/>
<dbReference type="RefSeq" id="WP_021132204.1">
    <property type="nucleotide sequence ID" value="NZ_AQPH01000031.1"/>
</dbReference>
<protein>
    <recommendedName>
        <fullName evidence="3">Capsule polysaccharide biosynthesis protein</fullName>
    </recommendedName>
</protein>
<dbReference type="OrthoDB" id="9782449at2"/>
<comment type="caution">
    <text evidence="1">The sequence shown here is derived from an EMBL/GenBank/DDBJ whole genome shotgun (WGS) entry which is preliminary data.</text>
</comment>
<accession>S9THG7</accession>
<proteinExistence type="predicted"/>
<dbReference type="AlphaFoldDB" id="S9THG7"/>